<evidence type="ECO:0000313" key="5">
    <source>
        <dbReference type="Proteomes" id="UP000827986"/>
    </source>
</evidence>
<keyword evidence="1" id="KW-0175">Coiled coil</keyword>
<sequence>MERRSGRLASLQKQKPNIYRETGVRRVFKRPYRSKHSSSATRLKRDCSPEQDHCPHSDRDAEDSTEQPTCSTELHEGSSCSSKCLPETSTLVDTTNNSPVLHNQGHIPLEEQSRRVMKMVAFPAIIFLLGIFSAFVHGFRLPSGTCKPQMQLKLRHQNEILQQHLQREIDDFRGQIAELQIQVATLAKTHGRQCRRTKKHPVGSVDSWVQGNSDRIQREDFALKSLGASVVKYSESYKTGAHICMFGLCWEYSRSPDVILQVFLVEYKPLRKMIALKTMKKSELLDGDLMKR</sequence>
<evidence type="ECO:0000313" key="4">
    <source>
        <dbReference type="EMBL" id="KAH1185056.1"/>
    </source>
</evidence>
<reference evidence="4" key="1">
    <citation type="submission" date="2021-09" db="EMBL/GenBank/DDBJ databases">
        <title>The genome of Mauremys mutica provides insights into the evolution of semi-aquatic lifestyle.</title>
        <authorList>
            <person name="Gong S."/>
            <person name="Gao Y."/>
        </authorList>
    </citation>
    <scope>NUCLEOTIDE SEQUENCE</scope>
    <source>
        <strain evidence="4">MM-2020</strain>
        <tissue evidence="4">Muscle</tissue>
    </source>
</reference>
<keyword evidence="3" id="KW-1133">Transmembrane helix</keyword>
<feature type="compositionally biased region" description="Polar residues" evidence="2">
    <location>
        <begin position="66"/>
        <end position="79"/>
    </location>
</feature>
<evidence type="ECO:0000256" key="2">
    <source>
        <dbReference type="SAM" id="MobiDB-lite"/>
    </source>
</evidence>
<protein>
    <submittedName>
        <fullName evidence="4">Uncharacterized protein</fullName>
    </submittedName>
</protein>
<feature type="compositionally biased region" description="Basic residues" evidence="2">
    <location>
        <begin position="26"/>
        <end position="36"/>
    </location>
</feature>
<proteinExistence type="predicted"/>
<gene>
    <name evidence="4" type="ORF">KIL84_012997</name>
</gene>
<comment type="caution">
    <text evidence="4">The sequence shown here is derived from an EMBL/GenBank/DDBJ whole genome shotgun (WGS) entry which is preliminary data.</text>
</comment>
<name>A0A9D4B8V6_9SAUR</name>
<keyword evidence="3" id="KW-0812">Transmembrane</keyword>
<keyword evidence="3" id="KW-0472">Membrane</keyword>
<keyword evidence="5" id="KW-1185">Reference proteome</keyword>
<organism evidence="4 5">
    <name type="scientific">Mauremys mutica</name>
    <name type="common">yellowpond turtle</name>
    <dbReference type="NCBI Taxonomy" id="74926"/>
    <lineage>
        <taxon>Eukaryota</taxon>
        <taxon>Metazoa</taxon>
        <taxon>Chordata</taxon>
        <taxon>Craniata</taxon>
        <taxon>Vertebrata</taxon>
        <taxon>Euteleostomi</taxon>
        <taxon>Archelosauria</taxon>
        <taxon>Testudinata</taxon>
        <taxon>Testudines</taxon>
        <taxon>Cryptodira</taxon>
        <taxon>Durocryptodira</taxon>
        <taxon>Testudinoidea</taxon>
        <taxon>Geoemydidae</taxon>
        <taxon>Geoemydinae</taxon>
        <taxon>Mauremys</taxon>
    </lineage>
</organism>
<feature type="transmembrane region" description="Helical" evidence="3">
    <location>
        <begin position="120"/>
        <end position="139"/>
    </location>
</feature>
<dbReference type="Proteomes" id="UP000827986">
    <property type="component" value="Unassembled WGS sequence"/>
</dbReference>
<dbReference type="EMBL" id="JAHDVG010000464">
    <property type="protein sequence ID" value="KAH1185056.1"/>
    <property type="molecule type" value="Genomic_DNA"/>
</dbReference>
<feature type="region of interest" description="Disordered" evidence="2">
    <location>
        <begin position="1"/>
        <end position="79"/>
    </location>
</feature>
<accession>A0A9D4B8V6</accession>
<dbReference type="AlphaFoldDB" id="A0A9D4B8V6"/>
<feature type="coiled-coil region" evidence="1">
    <location>
        <begin position="162"/>
        <end position="189"/>
    </location>
</feature>
<evidence type="ECO:0000256" key="3">
    <source>
        <dbReference type="SAM" id="Phobius"/>
    </source>
</evidence>
<feature type="compositionally biased region" description="Basic and acidic residues" evidence="2">
    <location>
        <begin position="43"/>
        <end position="59"/>
    </location>
</feature>
<evidence type="ECO:0000256" key="1">
    <source>
        <dbReference type="SAM" id="Coils"/>
    </source>
</evidence>